<accession>A0ABV9JD40</accession>
<dbReference type="EMBL" id="JBHSGD010000001">
    <property type="protein sequence ID" value="MFC4651380.1"/>
    <property type="molecule type" value="Genomic_DNA"/>
</dbReference>
<dbReference type="Proteomes" id="UP001595987">
    <property type="component" value="Unassembled WGS sequence"/>
</dbReference>
<dbReference type="CDD" id="cd02796">
    <property type="entry name" value="tRNA_bind_bactPheRS"/>
    <property type="match status" value="1"/>
</dbReference>
<evidence type="ECO:0000313" key="5">
    <source>
        <dbReference type="EMBL" id="MFC4651380.1"/>
    </source>
</evidence>
<dbReference type="Gene3D" id="2.40.50.140">
    <property type="entry name" value="Nucleic acid-binding proteins"/>
    <property type="match status" value="1"/>
</dbReference>
<dbReference type="SUPFAM" id="SSF50249">
    <property type="entry name" value="Nucleic acid-binding proteins"/>
    <property type="match status" value="1"/>
</dbReference>
<comment type="caution">
    <text evidence="5">The sequence shown here is derived from an EMBL/GenBank/DDBJ whole genome shotgun (WGS) entry which is preliminary data.</text>
</comment>
<keyword evidence="6" id="KW-1185">Reference proteome</keyword>
<dbReference type="Pfam" id="PF14794">
    <property type="entry name" value="DUF4479"/>
    <property type="match status" value="1"/>
</dbReference>
<organism evidence="5 6">
    <name type="scientific">Lactococcus nasutitermitis</name>
    <dbReference type="NCBI Taxonomy" id="1652957"/>
    <lineage>
        <taxon>Bacteria</taxon>
        <taxon>Bacillati</taxon>
        <taxon>Bacillota</taxon>
        <taxon>Bacilli</taxon>
        <taxon>Lactobacillales</taxon>
        <taxon>Streptococcaceae</taxon>
        <taxon>Lactococcus</taxon>
    </lineage>
</organism>
<feature type="domain" description="TRNA-binding" evidence="4">
    <location>
        <begin position="93"/>
        <end position="204"/>
    </location>
</feature>
<name>A0ABV9JD40_9LACT</name>
<proteinExistence type="predicted"/>
<dbReference type="PROSITE" id="PS50886">
    <property type="entry name" value="TRBD"/>
    <property type="match status" value="1"/>
</dbReference>
<dbReference type="InterPro" id="IPR002547">
    <property type="entry name" value="tRNA-bd_dom"/>
</dbReference>
<dbReference type="Pfam" id="PF01588">
    <property type="entry name" value="tRNA_bind"/>
    <property type="match status" value="1"/>
</dbReference>
<evidence type="ECO:0000313" key="6">
    <source>
        <dbReference type="Proteomes" id="UP001595987"/>
    </source>
</evidence>
<evidence type="ECO:0000259" key="4">
    <source>
        <dbReference type="PROSITE" id="PS50886"/>
    </source>
</evidence>
<reference evidence="6" key="1">
    <citation type="journal article" date="2019" name="Int. J. Syst. Evol. Microbiol.">
        <title>The Global Catalogue of Microorganisms (GCM) 10K type strain sequencing project: providing services to taxonomists for standard genome sequencing and annotation.</title>
        <authorList>
            <consortium name="The Broad Institute Genomics Platform"/>
            <consortium name="The Broad Institute Genome Sequencing Center for Infectious Disease"/>
            <person name="Wu L."/>
            <person name="Ma J."/>
        </authorList>
    </citation>
    <scope>NUCLEOTIDE SEQUENCE [LARGE SCALE GENOMIC DNA]</scope>
    <source>
        <strain evidence="6">CCUG 63287</strain>
    </source>
</reference>
<dbReference type="RefSeq" id="WP_213534543.1">
    <property type="nucleotide sequence ID" value="NZ_BOVQ01000003.1"/>
</dbReference>
<protein>
    <submittedName>
        <fullName evidence="5">YtpR family tRNA-binding protein</fullName>
    </submittedName>
</protein>
<dbReference type="InterPro" id="IPR012340">
    <property type="entry name" value="NA-bd_OB-fold"/>
</dbReference>
<dbReference type="Gene3D" id="3.30.1940.10">
    <property type="entry name" value="YtpR-like"/>
    <property type="match status" value="1"/>
</dbReference>
<dbReference type="InterPro" id="IPR037154">
    <property type="entry name" value="YtpR-like_sf"/>
</dbReference>
<evidence type="ECO:0000256" key="3">
    <source>
        <dbReference type="PROSITE-ProRule" id="PRU00209"/>
    </source>
</evidence>
<gene>
    <name evidence="5" type="primary">ytpR</name>
    <name evidence="5" type="ORF">ACFO26_00460</name>
</gene>
<keyword evidence="1 3" id="KW-0820">tRNA-binding</keyword>
<dbReference type="InterPro" id="IPR027855">
    <property type="entry name" value="DUF4479"/>
</dbReference>
<evidence type="ECO:0000256" key="2">
    <source>
        <dbReference type="ARBA" id="ARBA00022884"/>
    </source>
</evidence>
<dbReference type="NCBIfam" id="NF045760">
    <property type="entry name" value="YtpR"/>
    <property type="match status" value="1"/>
</dbReference>
<keyword evidence="2 3" id="KW-0694">RNA-binding</keyword>
<evidence type="ECO:0000256" key="1">
    <source>
        <dbReference type="ARBA" id="ARBA00022555"/>
    </source>
</evidence>
<dbReference type="InterPro" id="IPR033714">
    <property type="entry name" value="tRNA_bind_bactPheRS"/>
</dbReference>
<sequence>MIASYNTHVGDVLLLVVANDEGKKVTFERKENIARVYQEDTGETVGWNIFEAKSLLKSLTELSKNGEVKLSADDVEKLNTALEKSGFADKLTYDAQPKFVVAEIVEMVEHPDSDHLHICQVNVGLEENVQIVCGAPNASLGLKTVAALPGSMMPDGALIFPGELRGVPSFGMLCSARELELPNAPQVRGIMELSDDLTAGLAFEPTTMWHN</sequence>